<sequence>MLQDRLKTLWRWLTTKKQKAPLFPERELMREVRMRKPTPDELALGMASSENIDEAKEVYQLKGVSQEARDTHFYVIGASGSGKTKFLESLIKQDIENGLGFGVVDPHGDLTEDIKGYLYAIHKNTPELLQERVVLIDPTNKEQVVAFNPLEITKGESAASIASELTEAFKKIWHDAWGARMEDLLKNTLIALIQNNLTLAELPLFLTDTEVRRKILEKVEHGVSRQYFERFNSLPRRTQDEWMESTLNKVNAFLFDDSIRQLLASPQSSFNLREIIDESKILLVKLDKGRLKGSADLLGSLLLAKIQAAAFSRTDTPELQRRKFYLYIDEFQNFATESFIGMLAEARKYRLALLLAHQNLAQLPTTLRASILSNCGLQAYFRISRDDSNILAKESLASIYADPPGWEGYIQALQELPRRACVIKNKVDGGVIAVRTLDLLPPHEFAEMDEEEFVAEVAVSEIGKNYLRGRKEIEDEYKARRDMLTRADESESFREPKKK</sequence>
<evidence type="ECO:0000313" key="3">
    <source>
        <dbReference type="Proteomes" id="UP000034531"/>
    </source>
</evidence>
<dbReference type="PANTHER" id="PTHR30121:SF6">
    <property type="entry name" value="SLR6007 PROTEIN"/>
    <property type="match status" value="1"/>
</dbReference>
<accession>A0A0G0UFA5</accession>
<dbReference type="AlphaFoldDB" id="A0A0G0UFA5"/>
<name>A0A0G0UFA5_9BACT</name>
<dbReference type="PANTHER" id="PTHR30121">
    <property type="entry name" value="UNCHARACTERIZED PROTEIN YJGR-RELATED"/>
    <property type="match status" value="1"/>
</dbReference>
<dbReference type="Pfam" id="PF10412">
    <property type="entry name" value="TrwB_AAD_bind"/>
    <property type="match status" value="1"/>
</dbReference>
<dbReference type="InterPro" id="IPR019476">
    <property type="entry name" value="T4SS_TraD_DNA-bd"/>
</dbReference>
<dbReference type="InterPro" id="IPR027417">
    <property type="entry name" value="P-loop_NTPase"/>
</dbReference>
<dbReference type="InterPro" id="IPR051162">
    <property type="entry name" value="T4SS_component"/>
</dbReference>
<comment type="caution">
    <text evidence="2">The sequence shown here is derived from an EMBL/GenBank/DDBJ whole genome shotgun (WGS) entry which is preliminary data.</text>
</comment>
<dbReference type="CDD" id="cd01127">
    <property type="entry name" value="TrwB_TraG_TraD_VirD4"/>
    <property type="match status" value="1"/>
</dbReference>
<dbReference type="SUPFAM" id="SSF52540">
    <property type="entry name" value="P-loop containing nucleoside triphosphate hydrolases"/>
    <property type="match status" value="1"/>
</dbReference>
<proteinExistence type="predicted"/>
<evidence type="ECO:0000259" key="1">
    <source>
        <dbReference type="Pfam" id="PF10412"/>
    </source>
</evidence>
<reference evidence="2 3" key="1">
    <citation type="journal article" date="2015" name="Nature">
        <title>rRNA introns, odd ribosomes, and small enigmatic genomes across a large radiation of phyla.</title>
        <authorList>
            <person name="Brown C.T."/>
            <person name="Hug L.A."/>
            <person name="Thomas B.C."/>
            <person name="Sharon I."/>
            <person name="Castelle C.J."/>
            <person name="Singh A."/>
            <person name="Wilkins M.J."/>
            <person name="Williams K.H."/>
            <person name="Banfield J.F."/>
        </authorList>
    </citation>
    <scope>NUCLEOTIDE SEQUENCE [LARGE SCALE GENOMIC DNA]</scope>
</reference>
<organism evidence="2 3">
    <name type="scientific">Candidatus Curtissbacteria bacterium GW2011_GWA1_40_16</name>
    <dbReference type="NCBI Taxonomy" id="1618405"/>
    <lineage>
        <taxon>Bacteria</taxon>
        <taxon>Candidatus Curtissiibacteriota</taxon>
    </lineage>
</organism>
<gene>
    <name evidence="2" type="ORF">UT84_C0035G0003</name>
</gene>
<dbReference type="Gene3D" id="3.40.50.300">
    <property type="entry name" value="P-loop containing nucleotide triphosphate hydrolases"/>
    <property type="match status" value="2"/>
</dbReference>
<dbReference type="EMBL" id="LBYI01000035">
    <property type="protein sequence ID" value="KKR48812.1"/>
    <property type="molecule type" value="Genomic_DNA"/>
</dbReference>
<evidence type="ECO:0000313" key="2">
    <source>
        <dbReference type="EMBL" id="KKR48812.1"/>
    </source>
</evidence>
<feature type="domain" description="Type IV secretion system coupling protein TraD DNA-binding" evidence="1">
    <location>
        <begin position="66"/>
        <end position="381"/>
    </location>
</feature>
<protein>
    <recommendedName>
        <fullName evidence="1">Type IV secretion system coupling protein TraD DNA-binding domain-containing protein</fullName>
    </recommendedName>
</protein>
<dbReference type="Proteomes" id="UP000034531">
    <property type="component" value="Unassembled WGS sequence"/>
</dbReference>